<evidence type="ECO:0000313" key="3">
    <source>
        <dbReference type="EMBL" id="OIJ86417.1"/>
    </source>
</evidence>
<evidence type="ECO:0000259" key="2">
    <source>
        <dbReference type="Pfam" id="PF13581"/>
    </source>
</evidence>
<organism evidence="3 4">
    <name type="scientific">Streptomyces colonosanans</name>
    <dbReference type="NCBI Taxonomy" id="1428652"/>
    <lineage>
        <taxon>Bacteria</taxon>
        <taxon>Bacillati</taxon>
        <taxon>Actinomycetota</taxon>
        <taxon>Actinomycetes</taxon>
        <taxon>Kitasatosporales</taxon>
        <taxon>Streptomycetaceae</taxon>
        <taxon>Streptomyces</taxon>
    </lineage>
</organism>
<protein>
    <recommendedName>
        <fullName evidence="2">Histidine kinase/HSP90-like ATPase domain-containing protein</fullName>
    </recommendedName>
</protein>
<keyword evidence="1" id="KW-0808">Transferase</keyword>
<dbReference type="GO" id="GO:0004674">
    <property type="term" value="F:protein serine/threonine kinase activity"/>
    <property type="evidence" value="ECO:0007669"/>
    <property type="project" value="UniProtKB-KW"/>
</dbReference>
<dbReference type="PANTHER" id="PTHR35526:SF3">
    <property type="entry name" value="ANTI-SIGMA-F FACTOR RSBW"/>
    <property type="match status" value="1"/>
</dbReference>
<dbReference type="CDD" id="cd16936">
    <property type="entry name" value="HATPase_RsbW-like"/>
    <property type="match status" value="1"/>
</dbReference>
<dbReference type="OrthoDB" id="4301723at2"/>
<gene>
    <name evidence="3" type="ORF">BIV24_26530</name>
</gene>
<comment type="caution">
    <text evidence="3">The sequence shown here is derived from an EMBL/GenBank/DDBJ whole genome shotgun (WGS) entry which is preliminary data.</text>
</comment>
<dbReference type="PANTHER" id="PTHR35526">
    <property type="entry name" value="ANTI-SIGMA-F FACTOR RSBW-RELATED"/>
    <property type="match status" value="1"/>
</dbReference>
<sequence>MTSLVGTGSCHYEQRLTADPKRIGDVRRIVTAYLRYWGWGELVDPAAMCVTELLSNVSRHANSDECVLHLETSDTGVRIVVSDDTPTVPVVLEPDCFSDSGRGMFLLSETADAWGVVPTDKGKDVWVEIGPASEEVATL</sequence>
<proteinExistence type="predicted"/>
<keyword evidence="4" id="KW-1185">Reference proteome</keyword>
<evidence type="ECO:0000256" key="1">
    <source>
        <dbReference type="ARBA" id="ARBA00022527"/>
    </source>
</evidence>
<dbReference type="Proteomes" id="UP000179935">
    <property type="component" value="Unassembled WGS sequence"/>
</dbReference>
<evidence type="ECO:0000313" key="4">
    <source>
        <dbReference type="Proteomes" id="UP000179935"/>
    </source>
</evidence>
<dbReference type="RefSeq" id="WP_071368986.1">
    <property type="nucleotide sequence ID" value="NZ_MLYP01000076.1"/>
</dbReference>
<dbReference type="InterPro" id="IPR050267">
    <property type="entry name" value="Anti-sigma-factor_SerPK"/>
</dbReference>
<reference evidence="3 4" key="1">
    <citation type="submission" date="2016-10" db="EMBL/GenBank/DDBJ databases">
        <title>Genome sequence of Streptomyces sp. MUSC 93.</title>
        <authorList>
            <person name="Lee L.-H."/>
            <person name="Ser H.-L."/>
            <person name="Law J.W.-F."/>
        </authorList>
    </citation>
    <scope>NUCLEOTIDE SEQUENCE [LARGE SCALE GENOMIC DNA]</scope>
    <source>
        <strain evidence="3 4">MUSC 93</strain>
    </source>
</reference>
<dbReference type="SUPFAM" id="SSF55874">
    <property type="entry name" value="ATPase domain of HSP90 chaperone/DNA topoisomerase II/histidine kinase"/>
    <property type="match status" value="1"/>
</dbReference>
<name>A0A1S2NY62_9ACTN</name>
<dbReference type="STRING" id="1428652.BIV24_26530"/>
<feature type="domain" description="Histidine kinase/HSP90-like ATPase" evidence="2">
    <location>
        <begin position="17"/>
        <end position="127"/>
    </location>
</feature>
<dbReference type="Gene3D" id="3.30.565.10">
    <property type="entry name" value="Histidine kinase-like ATPase, C-terminal domain"/>
    <property type="match status" value="1"/>
</dbReference>
<dbReference type="InterPro" id="IPR036890">
    <property type="entry name" value="HATPase_C_sf"/>
</dbReference>
<dbReference type="AlphaFoldDB" id="A0A1S2NY62"/>
<dbReference type="InterPro" id="IPR003594">
    <property type="entry name" value="HATPase_dom"/>
</dbReference>
<keyword evidence="1" id="KW-0723">Serine/threonine-protein kinase</keyword>
<dbReference type="EMBL" id="MLYP01000076">
    <property type="protein sequence ID" value="OIJ86417.1"/>
    <property type="molecule type" value="Genomic_DNA"/>
</dbReference>
<accession>A0A1S2NY62</accession>
<dbReference type="Pfam" id="PF13581">
    <property type="entry name" value="HATPase_c_2"/>
    <property type="match status" value="1"/>
</dbReference>
<keyword evidence="1" id="KW-0418">Kinase</keyword>